<proteinExistence type="predicted"/>
<gene>
    <name evidence="1" type="ORF">AK812_SmicGene42608</name>
</gene>
<keyword evidence="2" id="KW-1185">Reference proteome</keyword>
<comment type="caution">
    <text evidence="1">The sequence shown here is derived from an EMBL/GenBank/DDBJ whole genome shotgun (WGS) entry which is preliminary data.</text>
</comment>
<protein>
    <submittedName>
        <fullName evidence="1">Uncharacterized protein</fullName>
    </submittedName>
</protein>
<reference evidence="1 2" key="1">
    <citation type="submission" date="2016-02" db="EMBL/GenBank/DDBJ databases">
        <title>Genome analysis of coral dinoflagellate symbionts highlights evolutionary adaptations to a symbiotic lifestyle.</title>
        <authorList>
            <person name="Aranda M."/>
            <person name="Li Y."/>
            <person name="Liew Y.J."/>
            <person name="Baumgarten S."/>
            <person name="Simakov O."/>
            <person name="Wilson M."/>
            <person name="Piel J."/>
            <person name="Ashoor H."/>
            <person name="Bougouffa S."/>
            <person name="Bajic V.B."/>
            <person name="Ryu T."/>
            <person name="Ravasi T."/>
            <person name="Bayer T."/>
            <person name="Micklem G."/>
            <person name="Kim H."/>
            <person name="Bhak J."/>
            <person name="Lajeunesse T.C."/>
            <person name="Voolstra C.R."/>
        </authorList>
    </citation>
    <scope>NUCLEOTIDE SEQUENCE [LARGE SCALE GENOMIC DNA]</scope>
    <source>
        <strain evidence="1 2">CCMP2467</strain>
    </source>
</reference>
<dbReference type="AlphaFoldDB" id="A0A1Q9C345"/>
<evidence type="ECO:0000313" key="2">
    <source>
        <dbReference type="Proteomes" id="UP000186817"/>
    </source>
</evidence>
<dbReference type="Proteomes" id="UP000186817">
    <property type="component" value="Unassembled WGS sequence"/>
</dbReference>
<accession>A0A1Q9C345</accession>
<sequence>MQVPLPRHVYNVALEESLLLQAYRTLCGVYVGHQCPPVITMFSRNDILELASKHLEPASYEVMVQYAATLDRHLNCEMLIDFPKPVGSLSPKATEAEQLAWHYLAEGSGSIWASVRSVVPKLPFDRDTRKFSKGFICTLGLMAKRGTHGLTRQTGGHPNVCRLINQLVLDVCPGLRWSSLTITLDNLCQPHTDMGNWLGDSLALGLSHHDAGGLWIAHPQGCDFVEASHVCGIQCLRFGLIAGHDECVRDVAVMCSVVIGQVFMRDHRGYWSTSTVGNRGDFGSWSWGIGRTHGLEHCLAYSRGNDCLSPQRIDLDDMAIVSVDVQELGGLALRGTLALPVRLLTAYDSAYQLANHS</sequence>
<dbReference type="OrthoDB" id="10523594at2759"/>
<organism evidence="1 2">
    <name type="scientific">Symbiodinium microadriaticum</name>
    <name type="common">Dinoflagellate</name>
    <name type="synonym">Zooxanthella microadriatica</name>
    <dbReference type="NCBI Taxonomy" id="2951"/>
    <lineage>
        <taxon>Eukaryota</taxon>
        <taxon>Sar</taxon>
        <taxon>Alveolata</taxon>
        <taxon>Dinophyceae</taxon>
        <taxon>Suessiales</taxon>
        <taxon>Symbiodiniaceae</taxon>
        <taxon>Symbiodinium</taxon>
    </lineage>
</organism>
<name>A0A1Q9C345_SYMMI</name>
<dbReference type="EMBL" id="LSRX01001787">
    <property type="protein sequence ID" value="OLP77341.1"/>
    <property type="molecule type" value="Genomic_DNA"/>
</dbReference>
<evidence type="ECO:0000313" key="1">
    <source>
        <dbReference type="EMBL" id="OLP77341.1"/>
    </source>
</evidence>